<organism evidence="1 2">
    <name type="scientific">Flavimaribacter sediminis</name>
    <dbReference type="NCBI Taxonomy" id="2865987"/>
    <lineage>
        <taxon>Bacteria</taxon>
        <taxon>Pseudomonadati</taxon>
        <taxon>Pseudomonadota</taxon>
        <taxon>Alphaproteobacteria</taxon>
        <taxon>Hyphomicrobiales</taxon>
        <taxon>Rhizobiaceae</taxon>
        <taxon>Flavimaribacter</taxon>
    </lineage>
</organism>
<protein>
    <submittedName>
        <fullName evidence="1">DUF992 domain-containing protein</fullName>
    </submittedName>
</protein>
<dbReference type="Pfam" id="PF06186">
    <property type="entry name" value="DUF992"/>
    <property type="match status" value="1"/>
</dbReference>
<dbReference type="RefSeq" id="WP_220230494.1">
    <property type="nucleotide sequence ID" value="NZ_JAICBX010000004.1"/>
</dbReference>
<name>A0AAE3D2G4_9HYPH</name>
<comment type="caution">
    <text evidence="1">The sequence shown here is derived from an EMBL/GenBank/DDBJ whole genome shotgun (WGS) entry which is preliminary data.</text>
</comment>
<dbReference type="Proteomes" id="UP001196509">
    <property type="component" value="Unassembled WGS sequence"/>
</dbReference>
<dbReference type="InterPro" id="IPR009333">
    <property type="entry name" value="DUF992"/>
</dbReference>
<reference evidence="1" key="1">
    <citation type="submission" date="2021-08" db="EMBL/GenBank/DDBJ databases">
        <title>Hoeflea bacterium WL0058 sp. nov., isolated from the sediment.</title>
        <authorList>
            <person name="Wang L."/>
            <person name="Zhang D."/>
        </authorList>
    </citation>
    <scope>NUCLEOTIDE SEQUENCE</scope>
    <source>
        <strain evidence="1">WL0058</strain>
    </source>
</reference>
<proteinExistence type="predicted"/>
<evidence type="ECO:0000313" key="1">
    <source>
        <dbReference type="EMBL" id="MBW8639789.1"/>
    </source>
</evidence>
<evidence type="ECO:0000313" key="2">
    <source>
        <dbReference type="Proteomes" id="UP001196509"/>
    </source>
</evidence>
<keyword evidence="2" id="KW-1185">Reference proteome</keyword>
<gene>
    <name evidence="1" type="ORF">K1W69_21525</name>
</gene>
<dbReference type="AlphaFoldDB" id="A0AAE3D2G4"/>
<dbReference type="EMBL" id="JAICBX010000004">
    <property type="protein sequence ID" value="MBW8639789.1"/>
    <property type="molecule type" value="Genomic_DNA"/>
</dbReference>
<sequence length="145" mass="15127">MTRGAPAPAPAYKERFVKIGVLSCLNDGSFGWIIGSHKDLQCRFEGQGSRELYAGSMTKVGADIGFTAKEKLVWAVYAPSHQVRPGTLSGTYVGLSANAEVGLGLGANVLGGNFRDNINLVPLSVSGSIGLRATAAIGALTLTRF</sequence>
<accession>A0AAE3D2G4</accession>